<evidence type="ECO:0000313" key="2">
    <source>
        <dbReference type="Proteomes" id="UP000015105"/>
    </source>
</evidence>
<dbReference type="Gramene" id="AET1Gv20658200.1">
    <property type="protein sequence ID" value="AET1Gv20658200.1"/>
    <property type="gene ID" value="AET1Gv20658200"/>
</dbReference>
<sequence>MANLHRKTITSDSVCPRCTLTHEDAAHVAILCPCAIQVWALLGLQQPHSINLLWDTTTPVGLDINIWPTVALAILWKLWDSRNARVFRNEQHTPLDTLRNIISDFTLWAFRFKDPVSREAAVS</sequence>
<reference evidence="1" key="5">
    <citation type="journal article" date="2021" name="G3 (Bethesda)">
        <title>Aegilops tauschii genome assembly Aet v5.0 features greater sequence contiguity and improved annotation.</title>
        <authorList>
            <person name="Wang L."/>
            <person name="Zhu T."/>
            <person name="Rodriguez J.C."/>
            <person name="Deal K.R."/>
            <person name="Dubcovsky J."/>
            <person name="McGuire P.E."/>
            <person name="Lux T."/>
            <person name="Spannagl M."/>
            <person name="Mayer K.F.X."/>
            <person name="Baldrich P."/>
            <person name="Meyers B.C."/>
            <person name="Huo N."/>
            <person name="Gu Y.Q."/>
            <person name="Zhou H."/>
            <person name="Devos K.M."/>
            <person name="Bennetzen J.L."/>
            <person name="Unver T."/>
            <person name="Budak H."/>
            <person name="Gulick P.J."/>
            <person name="Galiba G."/>
            <person name="Kalapos B."/>
            <person name="Nelson D.R."/>
            <person name="Li P."/>
            <person name="You F.M."/>
            <person name="Luo M.C."/>
            <person name="Dvorak J."/>
        </authorList>
    </citation>
    <scope>NUCLEOTIDE SEQUENCE [LARGE SCALE GENOMIC DNA]</scope>
    <source>
        <strain evidence="1">cv. AL8/78</strain>
    </source>
</reference>
<protein>
    <submittedName>
        <fullName evidence="1">Uncharacterized protein</fullName>
    </submittedName>
</protein>
<dbReference type="Proteomes" id="UP000015105">
    <property type="component" value="Chromosome 1D"/>
</dbReference>
<name>A0A452Z797_AEGTS</name>
<accession>A0A452Z797</accession>
<evidence type="ECO:0000313" key="1">
    <source>
        <dbReference type="EnsemblPlants" id="AET1Gv20658200.1"/>
    </source>
</evidence>
<organism evidence="1 2">
    <name type="scientific">Aegilops tauschii subsp. strangulata</name>
    <name type="common">Goatgrass</name>
    <dbReference type="NCBI Taxonomy" id="200361"/>
    <lineage>
        <taxon>Eukaryota</taxon>
        <taxon>Viridiplantae</taxon>
        <taxon>Streptophyta</taxon>
        <taxon>Embryophyta</taxon>
        <taxon>Tracheophyta</taxon>
        <taxon>Spermatophyta</taxon>
        <taxon>Magnoliopsida</taxon>
        <taxon>Liliopsida</taxon>
        <taxon>Poales</taxon>
        <taxon>Poaceae</taxon>
        <taxon>BOP clade</taxon>
        <taxon>Pooideae</taxon>
        <taxon>Triticodae</taxon>
        <taxon>Triticeae</taxon>
        <taxon>Triticinae</taxon>
        <taxon>Aegilops</taxon>
    </lineage>
</organism>
<keyword evidence="2" id="KW-1185">Reference proteome</keyword>
<dbReference type="STRING" id="200361.A0A452Z797"/>
<reference evidence="1" key="3">
    <citation type="journal article" date="2017" name="Nature">
        <title>Genome sequence of the progenitor of the wheat D genome Aegilops tauschii.</title>
        <authorList>
            <person name="Luo M.C."/>
            <person name="Gu Y.Q."/>
            <person name="Puiu D."/>
            <person name="Wang H."/>
            <person name="Twardziok S.O."/>
            <person name="Deal K.R."/>
            <person name="Huo N."/>
            <person name="Zhu T."/>
            <person name="Wang L."/>
            <person name="Wang Y."/>
            <person name="McGuire P.E."/>
            <person name="Liu S."/>
            <person name="Long H."/>
            <person name="Ramasamy R.K."/>
            <person name="Rodriguez J.C."/>
            <person name="Van S.L."/>
            <person name="Yuan L."/>
            <person name="Wang Z."/>
            <person name="Xia Z."/>
            <person name="Xiao L."/>
            <person name="Anderson O.D."/>
            <person name="Ouyang S."/>
            <person name="Liang Y."/>
            <person name="Zimin A.V."/>
            <person name="Pertea G."/>
            <person name="Qi P."/>
            <person name="Bennetzen J.L."/>
            <person name="Dai X."/>
            <person name="Dawson M.W."/>
            <person name="Muller H.G."/>
            <person name="Kugler K."/>
            <person name="Rivarola-Duarte L."/>
            <person name="Spannagl M."/>
            <person name="Mayer K.F.X."/>
            <person name="Lu F.H."/>
            <person name="Bevan M.W."/>
            <person name="Leroy P."/>
            <person name="Li P."/>
            <person name="You F.M."/>
            <person name="Sun Q."/>
            <person name="Liu Z."/>
            <person name="Lyons E."/>
            <person name="Wicker T."/>
            <person name="Salzberg S.L."/>
            <person name="Devos K.M."/>
            <person name="Dvorak J."/>
        </authorList>
    </citation>
    <scope>NUCLEOTIDE SEQUENCE [LARGE SCALE GENOMIC DNA]</scope>
    <source>
        <strain evidence="1">cv. AL8/78</strain>
    </source>
</reference>
<reference evidence="1" key="4">
    <citation type="submission" date="2019-03" db="UniProtKB">
        <authorList>
            <consortium name="EnsemblPlants"/>
        </authorList>
    </citation>
    <scope>IDENTIFICATION</scope>
</reference>
<proteinExistence type="predicted"/>
<dbReference type="EnsemblPlants" id="AET1Gv20658200.1">
    <property type="protein sequence ID" value="AET1Gv20658200.1"/>
    <property type="gene ID" value="AET1Gv20658200"/>
</dbReference>
<dbReference type="AlphaFoldDB" id="A0A452Z797"/>
<reference evidence="2" key="2">
    <citation type="journal article" date="2017" name="Nat. Plants">
        <title>The Aegilops tauschii genome reveals multiple impacts of transposons.</title>
        <authorList>
            <person name="Zhao G."/>
            <person name="Zou C."/>
            <person name="Li K."/>
            <person name="Wang K."/>
            <person name="Li T."/>
            <person name="Gao L."/>
            <person name="Zhang X."/>
            <person name="Wang H."/>
            <person name="Yang Z."/>
            <person name="Liu X."/>
            <person name="Jiang W."/>
            <person name="Mao L."/>
            <person name="Kong X."/>
            <person name="Jiao Y."/>
            <person name="Jia J."/>
        </authorList>
    </citation>
    <scope>NUCLEOTIDE SEQUENCE [LARGE SCALE GENOMIC DNA]</scope>
    <source>
        <strain evidence="2">cv. AL8/78</strain>
    </source>
</reference>
<reference evidence="2" key="1">
    <citation type="journal article" date="2014" name="Science">
        <title>Ancient hybridizations among the ancestral genomes of bread wheat.</title>
        <authorList>
            <consortium name="International Wheat Genome Sequencing Consortium,"/>
            <person name="Marcussen T."/>
            <person name="Sandve S.R."/>
            <person name="Heier L."/>
            <person name="Spannagl M."/>
            <person name="Pfeifer M."/>
            <person name="Jakobsen K.S."/>
            <person name="Wulff B.B."/>
            <person name="Steuernagel B."/>
            <person name="Mayer K.F."/>
            <person name="Olsen O.A."/>
        </authorList>
    </citation>
    <scope>NUCLEOTIDE SEQUENCE [LARGE SCALE GENOMIC DNA]</scope>
    <source>
        <strain evidence="2">cv. AL8/78</strain>
    </source>
</reference>